<dbReference type="Gene3D" id="1.10.10.60">
    <property type="entry name" value="Homeodomain-like"/>
    <property type="match status" value="2"/>
</dbReference>
<dbReference type="EMBL" id="FOMS01000003">
    <property type="protein sequence ID" value="SFD78214.1"/>
    <property type="molecule type" value="Genomic_DNA"/>
</dbReference>
<keyword evidence="7" id="KW-1185">Reference proteome</keyword>
<name>A0A1I1V5N8_9RHOB</name>
<dbReference type="InterPro" id="IPR050204">
    <property type="entry name" value="AraC_XylS_family_regulators"/>
</dbReference>
<dbReference type="Pfam" id="PF12833">
    <property type="entry name" value="HTH_18"/>
    <property type="match status" value="1"/>
</dbReference>
<reference evidence="6 7" key="1">
    <citation type="submission" date="2016-10" db="EMBL/GenBank/DDBJ databases">
        <authorList>
            <person name="Varghese N."/>
            <person name="Submissions S."/>
        </authorList>
    </citation>
    <scope>NUCLEOTIDE SEQUENCE [LARGE SCALE GENOMIC DNA]</scope>
    <source>
        <strain evidence="7">YIM D21,KCTC 23444,ACCC 10710</strain>
    </source>
</reference>
<dbReference type="Proteomes" id="UP000325289">
    <property type="component" value="Unassembled WGS sequence"/>
</dbReference>
<dbReference type="GO" id="GO:0003700">
    <property type="term" value="F:DNA-binding transcription factor activity"/>
    <property type="evidence" value="ECO:0007669"/>
    <property type="project" value="InterPro"/>
</dbReference>
<evidence type="ECO:0000256" key="4">
    <source>
        <dbReference type="SAM" id="MobiDB-lite"/>
    </source>
</evidence>
<dbReference type="SUPFAM" id="SSF46689">
    <property type="entry name" value="Homeodomain-like"/>
    <property type="match status" value="2"/>
</dbReference>
<dbReference type="InterPro" id="IPR018062">
    <property type="entry name" value="HTH_AraC-typ_CS"/>
</dbReference>
<keyword evidence="2" id="KW-0238">DNA-binding</keyword>
<accession>A0A1I1V5N8</accession>
<evidence type="ECO:0000259" key="5">
    <source>
        <dbReference type="PROSITE" id="PS01124"/>
    </source>
</evidence>
<dbReference type="RefSeq" id="WP_149754948.1">
    <property type="nucleotide sequence ID" value="NZ_FOMS01000003.1"/>
</dbReference>
<sequence>MSFRPDVTSFLSGIRPAAPLVCGFWHGAVADLWRVEVGRDGHGAYTARDPRFVVVLDEGESPLRLSGPGFDIAAPVRVAYVPAGLAVRSRFSRGGHLTHLDLHFDAASLHHRLDAAGLDAAALMARPIALPEAPDVAAIARLLAGELDGGAGSALVQDSLGTALAGKVLAGAGRAVPLPARGGLTPRQLARVDALMLSQMRRRLPVSEMAASVGLSESRFAHAFRESRGQSPHRALQTLRVASAQRLLRDPARSIADIAAEVGFADQAHLTRAFGAVIGQTPGAWRRAQHRQGAQQDRTIPDSFDQDRGDAAR</sequence>
<dbReference type="PROSITE" id="PS01124">
    <property type="entry name" value="HTH_ARAC_FAMILY_2"/>
    <property type="match status" value="1"/>
</dbReference>
<dbReference type="PANTHER" id="PTHR46796:SF14">
    <property type="entry name" value="TRANSCRIPTIONAL REGULATORY PROTEIN"/>
    <property type="match status" value="1"/>
</dbReference>
<evidence type="ECO:0000256" key="3">
    <source>
        <dbReference type="ARBA" id="ARBA00023163"/>
    </source>
</evidence>
<dbReference type="PROSITE" id="PS00041">
    <property type="entry name" value="HTH_ARAC_FAMILY_1"/>
    <property type="match status" value="1"/>
</dbReference>
<dbReference type="InterPro" id="IPR009057">
    <property type="entry name" value="Homeodomain-like_sf"/>
</dbReference>
<keyword evidence="1" id="KW-0805">Transcription regulation</keyword>
<protein>
    <submittedName>
        <fullName evidence="6">Helix-turn-helix domain-containing protein</fullName>
    </submittedName>
</protein>
<evidence type="ECO:0000313" key="6">
    <source>
        <dbReference type="EMBL" id="SFD78214.1"/>
    </source>
</evidence>
<dbReference type="SMART" id="SM00342">
    <property type="entry name" value="HTH_ARAC"/>
    <property type="match status" value="1"/>
</dbReference>
<evidence type="ECO:0000313" key="7">
    <source>
        <dbReference type="Proteomes" id="UP000325289"/>
    </source>
</evidence>
<keyword evidence="3" id="KW-0804">Transcription</keyword>
<dbReference type="InterPro" id="IPR018060">
    <property type="entry name" value="HTH_AraC"/>
</dbReference>
<dbReference type="OrthoDB" id="9793400at2"/>
<gene>
    <name evidence="6" type="ORF">SAMN04515678_10322</name>
</gene>
<evidence type="ECO:0000256" key="2">
    <source>
        <dbReference type="ARBA" id="ARBA00023125"/>
    </source>
</evidence>
<evidence type="ECO:0000256" key="1">
    <source>
        <dbReference type="ARBA" id="ARBA00023015"/>
    </source>
</evidence>
<feature type="region of interest" description="Disordered" evidence="4">
    <location>
        <begin position="284"/>
        <end position="313"/>
    </location>
</feature>
<dbReference type="PANTHER" id="PTHR46796">
    <property type="entry name" value="HTH-TYPE TRANSCRIPTIONAL ACTIVATOR RHAS-RELATED"/>
    <property type="match status" value="1"/>
</dbReference>
<organism evidence="6 7">
    <name type="scientific">Roseivivax sediminis</name>
    <dbReference type="NCBI Taxonomy" id="936889"/>
    <lineage>
        <taxon>Bacteria</taxon>
        <taxon>Pseudomonadati</taxon>
        <taxon>Pseudomonadota</taxon>
        <taxon>Alphaproteobacteria</taxon>
        <taxon>Rhodobacterales</taxon>
        <taxon>Roseobacteraceae</taxon>
        <taxon>Roseivivax</taxon>
    </lineage>
</organism>
<feature type="domain" description="HTH araC/xylS-type" evidence="5">
    <location>
        <begin position="190"/>
        <end position="288"/>
    </location>
</feature>
<dbReference type="GO" id="GO:0043565">
    <property type="term" value="F:sequence-specific DNA binding"/>
    <property type="evidence" value="ECO:0007669"/>
    <property type="project" value="InterPro"/>
</dbReference>
<proteinExistence type="predicted"/>
<dbReference type="AlphaFoldDB" id="A0A1I1V5N8"/>